<evidence type="ECO:0008006" key="3">
    <source>
        <dbReference type="Google" id="ProtNLM"/>
    </source>
</evidence>
<reference evidence="1" key="2">
    <citation type="submission" date="2023-01" db="EMBL/GenBank/DDBJ databases">
        <title>Draft genome sequence of Sulfitobacter pacificus strain NBRC 109915.</title>
        <authorList>
            <person name="Sun Q."/>
            <person name="Mori K."/>
        </authorList>
    </citation>
    <scope>NUCLEOTIDE SEQUENCE</scope>
    <source>
        <strain evidence="1">NBRC 109915</strain>
    </source>
</reference>
<name>A0ABQ5VGA8_9RHOB</name>
<evidence type="ECO:0000313" key="2">
    <source>
        <dbReference type="Proteomes" id="UP001161388"/>
    </source>
</evidence>
<sequence>MSDKTDNPAALRHENPAETMRDVMADLMHHTIVDADPEWNPSAADLITVPEKRKVVDVSTYRRDALEFMKPARRIGTARFADLQSIIAWANRFKGDTSALFANPDMEAPTLTCIADYHAAGAVDVTTATGDASARHCHHRAIYDFPLSEEWKAWMGVSGEPLKKDNLGEFIEAQAKDIMDPSPAILKGGVSDKNQPWENRLIETAQKIEGRYGQLTQLLAMSKQFQVHETSNLTVKTNRDSGEQEIQFVNEHKAPDGKPLQIPNLIIIAIPVFMGGAPYRMPVRFRYRKLGGEVRFILSIYNPEKAFEAAFKEAVEAATSETELPTFMGTPES</sequence>
<proteinExistence type="predicted"/>
<dbReference type="InterPro" id="IPR019276">
    <property type="entry name" value="DUF2303"/>
</dbReference>
<dbReference type="Proteomes" id="UP001161388">
    <property type="component" value="Unassembled WGS sequence"/>
</dbReference>
<dbReference type="EMBL" id="BSNL01000001">
    <property type="protein sequence ID" value="GLQ26106.1"/>
    <property type="molecule type" value="Genomic_DNA"/>
</dbReference>
<comment type="caution">
    <text evidence="1">The sequence shown here is derived from an EMBL/GenBank/DDBJ whole genome shotgun (WGS) entry which is preliminary data.</text>
</comment>
<reference evidence="1" key="1">
    <citation type="journal article" date="2014" name="Int. J. Syst. Evol. Microbiol.">
        <title>Complete genome of a new Firmicutes species belonging to the dominant human colonic microbiota ('Ruminococcus bicirculans') reveals two chromosomes and a selective capacity to utilize plant glucans.</title>
        <authorList>
            <consortium name="NISC Comparative Sequencing Program"/>
            <person name="Wegmann U."/>
            <person name="Louis P."/>
            <person name="Goesmann A."/>
            <person name="Henrissat B."/>
            <person name="Duncan S.H."/>
            <person name="Flint H.J."/>
        </authorList>
    </citation>
    <scope>NUCLEOTIDE SEQUENCE</scope>
    <source>
        <strain evidence="1">NBRC 109915</strain>
    </source>
</reference>
<dbReference type="RefSeq" id="WP_284370980.1">
    <property type="nucleotide sequence ID" value="NZ_BSNL01000001.1"/>
</dbReference>
<protein>
    <recommendedName>
        <fullName evidence="3">DUF2303 family protein</fullName>
    </recommendedName>
</protein>
<organism evidence="1 2">
    <name type="scientific">Sulfitobacter pacificus</name>
    <dbReference type="NCBI Taxonomy" id="1499314"/>
    <lineage>
        <taxon>Bacteria</taxon>
        <taxon>Pseudomonadati</taxon>
        <taxon>Pseudomonadota</taxon>
        <taxon>Alphaproteobacteria</taxon>
        <taxon>Rhodobacterales</taxon>
        <taxon>Roseobacteraceae</taxon>
        <taxon>Sulfitobacter</taxon>
    </lineage>
</organism>
<keyword evidence="2" id="KW-1185">Reference proteome</keyword>
<dbReference type="Pfam" id="PF10065">
    <property type="entry name" value="DUF2303"/>
    <property type="match status" value="1"/>
</dbReference>
<accession>A0ABQ5VGA8</accession>
<gene>
    <name evidence="1" type="ORF">GCM10007927_09090</name>
</gene>
<evidence type="ECO:0000313" key="1">
    <source>
        <dbReference type="EMBL" id="GLQ26106.1"/>
    </source>
</evidence>